<proteinExistence type="predicted"/>
<protein>
    <submittedName>
        <fullName evidence="1">Uncharacterized protein</fullName>
    </submittedName>
</protein>
<reference evidence="1 2" key="1">
    <citation type="journal article" date="2018" name="Mol. Biol. Evol.">
        <title>Broad Genomic Sampling Reveals a Smut Pathogenic Ancestry of the Fungal Clade Ustilaginomycotina.</title>
        <authorList>
            <person name="Kijpornyongpan T."/>
            <person name="Mondo S.J."/>
            <person name="Barry K."/>
            <person name="Sandor L."/>
            <person name="Lee J."/>
            <person name="Lipzen A."/>
            <person name="Pangilinan J."/>
            <person name="LaButti K."/>
            <person name="Hainaut M."/>
            <person name="Henrissat B."/>
            <person name="Grigoriev I.V."/>
            <person name="Spatafora J.W."/>
            <person name="Aime M.C."/>
        </authorList>
    </citation>
    <scope>NUCLEOTIDE SEQUENCE [LARGE SCALE GENOMIC DNA]</scope>
    <source>
        <strain evidence="1 2">SA 807</strain>
    </source>
</reference>
<evidence type="ECO:0000313" key="2">
    <source>
        <dbReference type="Proteomes" id="UP000245626"/>
    </source>
</evidence>
<keyword evidence="2" id="KW-1185">Reference proteome</keyword>
<organism evidence="1 2">
    <name type="scientific">Violaceomyces palustris</name>
    <dbReference type="NCBI Taxonomy" id="1673888"/>
    <lineage>
        <taxon>Eukaryota</taxon>
        <taxon>Fungi</taxon>
        <taxon>Dikarya</taxon>
        <taxon>Basidiomycota</taxon>
        <taxon>Ustilaginomycotina</taxon>
        <taxon>Ustilaginomycetes</taxon>
        <taxon>Violaceomycetales</taxon>
        <taxon>Violaceomycetaceae</taxon>
        <taxon>Violaceomyces</taxon>
    </lineage>
</organism>
<name>A0ACD0NMU3_9BASI</name>
<dbReference type="Proteomes" id="UP000245626">
    <property type="component" value="Unassembled WGS sequence"/>
</dbReference>
<accession>A0ACD0NMU3</accession>
<evidence type="ECO:0000313" key="1">
    <source>
        <dbReference type="EMBL" id="PWN47136.1"/>
    </source>
</evidence>
<gene>
    <name evidence="1" type="ORF">IE53DRAFT_390733</name>
</gene>
<sequence>MGKSAKFYKKPTLKEKQLESKNRSSASSSTFSTSAKDRAITTVSHSLKKSTRAKQEVVVSGRPSDSKGKDRRQGEGKPVVEVNSSSRFKARGPDFRPSVGGIRKEEVGRARVVGGEDEEMMEDEEEEQDEEEGDKPKRRFRSKLNKKNYGPMPKDMGIDYVGLWNKRQA</sequence>
<dbReference type="EMBL" id="KZ820532">
    <property type="protein sequence ID" value="PWN47136.1"/>
    <property type="molecule type" value="Genomic_DNA"/>
</dbReference>